<dbReference type="STRING" id="661478.OP10G_4147"/>
<feature type="domain" description="Peptidase M28" evidence="1">
    <location>
        <begin position="99"/>
        <end position="309"/>
    </location>
</feature>
<dbReference type="GO" id="GO:0006508">
    <property type="term" value="P:proteolysis"/>
    <property type="evidence" value="ECO:0007669"/>
    <property type="project" value="InterPro"/>
</dbReference>
<dbReference type="Pfam" id="PF04389">
    <property type="entry name" value="Peptidase_M28"/>
    <property type="match status" value="1"/>
</dbReference>
<dbReference type="SUPFAM" id="SSF53187">
    <property type="entry name" value="Zn-dependent exopeptidases"/>
    <property type="match status" value="1"/>
</dbReference>
<dbReference type="PANTHER" id="PTHR12147:SF26">
    <property type="entry name" value="PEPTIDASE M28 DOMAIN-CONTAINING PROTEIN"/>
    <property type="match status" value="1"/>
</dbReference>
<sequence length="439" mass="48089">MLGCAALSPAQQTKSVAERYLTADAVKPAIVELASDRYEGRGGGYPGEKRAAEYLATRYAELGLQPAGDRRHGHATYFQEFSFYPHAPIRPWEQRRSRNVLAFLEGSDPVLKNEIVVIGAHYDGQGRLGQADAGPRLPPREANSKDDIWNSANDNLSSCSAILAIARTITSGGLRPKRSILFAAFGAEEHEIAGSIFYVNHPPFELSRHVAMMNLECIGKAPEKPLTLSAFMTGGFWSATMKEANLEMGTHVQANIPVPIPDSDHYPFASARIAAIVLSGQTDAERHRPTDTADRIDFARTAEAARFALSMLISLADRPERPRFNQSPMPDLGMTADLATPAECDALHLGRGQGCLRVTGILRNRPGEKAGFQIADAMLGYYTDRAIGPPQYHAIRRDMKLAELQAIMEAMLRGKFGRQMRASILRNGQKLDLVLPITP</sequence>
<keyword evidence="2" id="KW-0645">Protease</keyword>
<protein>
    <submittedName>
        <fullName evidence="2">Putative aminopeptidase</fullName>
    </submittedName>
</protein>
<dbReference type="Gene3D" id="3.40.630.10">
    <property type="entry name" value="Zn peptidases"/>
    <property type="match status" value="1"/>
</dbReference>
<dbReference type="PANTHER" id="PTHR12147">
    <property type="entry name" value="METALLOPEPTIDASE M28 FAMILY MEMBER"/>
    <property type="match status" value="1"/>
</dbReference>
<keyword evidence="2" id="KW-0378">Hydrolase</keyword>
<dbReference type="GO" id="GO:0008235">
    <property type="term" value="F:metalloexopeptidase activity"/>
    <property type="evidence" value="ECO:0007669"/>
    <property type="project" value="InterPro"/>
</dbReference>
<keyword evidence="2" id="KW-0031">Aminopeptidase</keyword>
<dbReference type="HOGENOM" id="CLU_019932_1_1_0"/>
<name>A0A068NXN2_FIMGI</name>
<gene>
    <name evidence="2" type="ORF">OP10G_4147</name>
</gene>
<dbReference type="eggNOG" id="COG2234">
    <property type="taxonomic scope" value="Bacteria"/>
</dbReference>
<evidence type="ECO:0000259" key="1">
    <source>
        <dbReference type="Pfam" id="PF04389"/>
    </source>
</evidence>
<dbReference type="GO" id="GO:0004177">
    <property type="term" value="F:aminopeptidase activity"/>
    <property type="evidence" value="ECO:0007669"/>
    <property type="project" value="UniProtKB-KW"/>
</dbReference>
<dbReference type="Proteomes" id="UP000027982">
    <property type="component" value="Chromosome"/>
</dbReference>
<dbReference type="InterPro" id="IPR045175">
    <property type="entry name" value="M28_fam"/>
</dbReference>
<evidence type="ECO:0000313" key="3">
    <source>
        <dbReference type="Proteomes" id="UP000027982"/>
    </source>
</evidence>
<reference evidence="2 3" key="1">
    <citation type="journal article" date="2014" name="PLoS ONE">
        <title>The first complete genome sequence of the class fimbriimonadia in the phylum armatimonadetes.</title>
        <authorList>
            <person name="Hu Z.Y."/>
            <person name="Wang Y.Z."/>
            <person name="Im W.T."/>
            <person name="Wang S.Y."/>
            <person name="Zhao G.P."/>
            <person name="Zheng H.J."/>
            <person name="Quan Z.X."/>
        </authorList>
    </citation>
    <scope>NUCLEOTIDE SEQUENCE [LARGE SCALE GENOMIC DNA]</scope>
    <source>
        <strain evidence="2">Gsoil 348</strain>
    </source>
</reference>
<evidence type="ECO:0000313" key="2">
    <source>
        <dbReference type="EMBL" id="AIE87515.1"/>
    </source>
</evidence>
<dbReference type="EMBL" id="CP007139">
    <property type="protein sequence ID" value="AIE87515.1"/>
    <property type="molecule type" value="Genomic_DNA"/>
</dbReference>
<dbReference type="AlphaFoldDB" id="A0A068NXN2"/>
<proteinExistence type="predicted"/>
<accession>A0A068NXN2</accession>
<dbReference type="KEGG" id="fgi:OP10G_4147"/>
<organism evidence="2 3">
    <name type="scientific">Fimbriimonas ginsengisoli Gsoil 348</name>
    <dbReference type="NCBI Taxonomy" id="661478"/>
    <lineage>
        <taxon>Bacteria</taxon>
        <taxon>Bacillati</taxon>
        <taxon>Armatimonadota</taxon>
        <taxon>Fimbriimonadia</taxon>
        <taxon>Fimbriimonadales</taxon>
        <taxon>Fimbriimonadaceae</taxon>
        <taxon>Fimbriimonas</taxon>
    </lineage>
</organism>
<keyword evidence="3" id="KW-1185">Reference proteome</keyword>
<dbReference type="InterPro" id="IPR007484">
    <property type="entry name" value="Peptidase_M28"/>
</dbReference>